<evidence type="ECO:0000256" key="3">
    <source>
        <dbReference type="ARBA" id="ARBA00022630"/>
    </source>
</evidence>
<accession>A0A1W2F734</accession>
<dbReference type="PANTHER" id="PTHR43673">
    <property type="entry name" value="NAD(P)H NITROREDUCTASE YDGI-RELATED"/>
    <property type="match status" value="1"/>
</dbReference>
<dbReference type="EMBL" id="FWXI01000050">
    <property type="protein sequence ID" value="SMD17336.1"/>
    <property type="molecule type" value="Genomic_DNA"/>
</dbReference>
<keyword evidence="5" id="KW-0560">Oxidoreductase</keyword>
<dbReference type="AlphaFoldDB" id="A0A1W2F734"/>
<proteinExistence type="inferred from homology"/>
<evidence type="ECO:0000313" key="7">
    <source>
        <dbReference type="EMBL" id="SMD17336.1"/>
    </source>
</evidence>
<dbReference type="Pfam" id="PF00881">
    <property type="entry name" value="Nitroreductase"/>
    <property type="match status" value="1"/>
</dbReference>
<comment type="cofactor">
    <cofactor evidence="1">
        <name>FMN</name>
        <dbReference type="ChEBI" id="CHEBI:58210"/>
    </cofactor>
</comment>
<dbReference type="SUPFAM" id="SSF55469">
    <property type="entry name" value="FMN-dependent nitroreductase-like"/>
    <property type="match status" value="1"/>
</dbReference>
<keyword evidence="3" id="KW-0285">Flavoprotein</keyword>
<dbReference type="PANTHER" id="PTHR43673:SF2">
    <property type="entry name" value="NITROREDUCTASE"/>
    <property type="match status" value="1"/>
</dbReference>
<evidence type="ECO:0000256" key="2">
    <source>
        <dbReference type="ARBA" id="ARBA00007118"/>
    </source>
</evidence>
<dbReference type="STRING" id="112901.SAMN04488500_1508"/>
<gene>
    <name evidence="7" type="ORF">SAMN04488500_1508</name>
</gene>
<sequence length="211" mass="23613">MLNVWGEAVDVKTAIINRRSIRKFKQDPIPNEYVTELLEAARLAPSGTNHQPWRFIVIRNKIVQQKIQEVAYGQTCLSEAPVLLVCCADIQTYAKDTARRVQELVEVGAMEKETADKYPGLNQPKDEQALKTYIPHAMLNVAIAMQNIALRAVSLGLGTCIIQLMKVKKIAGILDLPDNIIITALMPVGFSNENPDPRPRVPLDELIYRVI</sequence>
<evidence type="ECO:0000259" key="6">
    <source>
        <dbReference type="Pfam" id="PF00881"/>
    </source>
</evidence>
<dbReference type="InterPro" id="IPR000415">
    <property type="entry name" value="Nitroreductase-like"/>
</dbReference>
<keyword evidence="8" id="KW-1185">Reference proteome</keyword>
<comment type="similarity">
    <text evidence="2">Belongs to the nitroreductase family.</text>
</comment>
<name>A0A1W2F734_9FIRM</name>
<feature type="domain" description="Nitroreductase" evidence="6">
    <location>
        <begin position="16"/>
        <end position="189"/>
    </location>
</feature>
<dbReference type="Gene3D" id="3.40.109.10">
    <property type="entry name" value="NADH Oxidase"/>
    <property type="match status" value="1"/>
</dbReference>
<evidence type="ECO:0000256" key="4">
    <source>
        <dbReference type="ARBA" id="ARBA00022643"/>
    </source>
</evidence>
<evidence type="ECO:0000313" key="8">
    <source>
        <dbReference type="Proteomes" id="UP000192738"/>
    </source>
</evidence>
<dbReference type="Proteomes" id="UP000192738">
    <property type="component" value="Unassembled WGS sequence"/>
</dbReference>
<dbReference type="InterPro" id="IPR029479">
    <property type="entry name" value="Nitroreductase"/>
</dbReference>
<organism evidence="7 8">
    <name type="scientific">Sporomusa malonica</name>
    <dbReference type="NCBI Taxonomy" id="112901"/>
    <lineage>
        <taxon>Bacteria</taxon>
        <taxon>Bacillati</taxon>
        <taxon>Bacillota</taxon>
        <taxon>Negativicutes</taxon>
        <taxon>Selenomonadales</taxon>
        <taxon>Sporomusaceae</taxon>
        <taxon>Sporomusa</taxon>
    </lineage>
</organism>
<keyword evidence="4" id="KW-0288">FMN</keyword>
<protein>
    <submittedName>
        <fullName evidence="7">Nitroreductase</fullName>
    </submittedName>
</protein>
<reference evidence="7 8" key="1">
    <citation type="submission" date="2017-04" db="EMBL/GenBank/DDBJ databases">
        <authorList>
            <person name="Afonso C.L."/>
            <person name="Miller P.J."/>
            <person name="Scott M.A."/>
            <person name="Spackman E."/>
            <person name="Goraichik I."/>
            <person name="Dimitrov K.M."/>
            <person name="Suarez D.L."/>
            <person name="Swayne D.E."/>
        </authorList>
    </citation>
    <scope>NUCLEOTIDE SEQUENCE [LARGE SCALE GENOMIC DNA]</scope>
    <source>
        <strain evidence="7 8">DSM 5090</strain>
    </source>
</reference>
<dbReference type="GO" id="GO:0016491">
    <property type="term" value="F:oxidoreductase activity"/>
    <property type="evidence" value="ECO:0007669"/>
    <property type="project" value="UniProtKB-KW"/>
</dbReference>
<evidence type="ECO:0000256" key="1">
    <source>
        <dbReference type="ARBA" id="ARBA00001917"/>
    </source>
</evidence>
<evidence type="ECO:0000256" key="5">
    <source>
        <dbReference type="ARBA" id="ARBA00023002"/>
    </source>
</evidence>